<dbReference type="InterPro" id="IPR002941">
    <property type="entry name" value="DNA_methylase_N4/N6"/>
</dbReference>
<dbReference type="Gene3D" id="3.40.50.150">
    <property type="entry name" value="Vaccinia Virus protein VP39"/>
    <property type="match status" value="2"/>
</dbReference>
<feature type="domain" description="DNA methylase N-4/N-6" evidence="3">
    <location>
        <begin position="68"/>
        <end position="152"/>
    </location>
</feature>
<proteinExistence type="predicted"/>
<dbReference type="GO" id="GO:0009007">
    <property type="term" value="F:site-specific DNA-methyltransferase (adenine-specific) activity"/>
    <property type="evidence" value="ECO:0007669"/>
    <property type="project" value="UniProtKB-EC"/>
</dbReference>
<dbReference type="GO" id="GO:0016423">
    <property type="term" value="F:tRNA (guanine) methyltransferase activity"/>
    <property type="evidence" value="ECO:0007669"/>
    <property type="project" value="TreeGrafter"/>
</dbReference>
<keyword evidence="1 4" id="KW-0489">Methyltransferase</keyword>
<dbReference type="Proteomes" id="UP000485562">
    <property type="component" value="Unassembled WGS sequence"/>
</dbReference>
<dbReference type="SUPFAM" id="SSF53335">
    <property type="entry name" value="S-adenosyl-L-methionine-dependent methyltransferases"/>
    <property type="match status" value="2"/>
</dbReference>
<feature type="domain" description="DNA methylase N-4/N-6" evidence="3">
    <location>
        <begin position="196"/>
        <end position="365"/>
    </location>
</feature>
<reference evidence="4" key="1">
    <citation type="submission" date="2017-02" db="EMBL/GenBank/DDBJ databases">
        <title>Delving into the versatile metabolic prowess of the omnipresent phylum Bacteroidetes.</title>
        <authorList>
            <person name="Nobu M.K."/>
            <person name="Mei R."/>
            <person name="Narihiro T."/>
            <person name="Kuroda K."/>
            <person name="Liu W.-T."/>
        </authorList>
    </citation>
    <scope>NUCLEOTIDE SEQUENCE</scope>
    <source>
        <strain evidence="4">ADurb.Bin131</strain>
    </source>
</reference>
<evidence type="ECO:0000313" key="4">
    <source>
        <dbReference type="EMBL" id="OQB73746.1"/>
    </source>
</evidence>
<dbReference type="PANTHER" id="PTHR14911">
    <property type="entry name" value="THUMP DOMAIN-CONTAINING"/>
    <property type="match status" value="1"/>
</dbReference>
<dbReference type="InterPro" id="IPR029063">
    <property type="entry name" value="SAM-dependent_MTases_sf"/>
</dbReference>
<dbReference type="Pfam" id="PF01555">
    <property type="entry name" value="N6_N4_Mtase"/>
    <property type="match status" value="2"/>
</dbReference>
<comment type="caution">
    <text evidence="4">The sequence shown here is derived from an EMBL/GenBank/DDBJ whole genome shotgun (WGS) entry which is preliminary data.</text>
</comment>
<dbReference type="GO" id="GO:0008170">
    <property type="term" value="F:N-methyltransferase activity"/>
    <property type="evidence" value="ECO:0007669"/>
    <property type="project" value="InterPro"/>
</dbReference>
<name>A0A1V6CA24_UNCT6</name>
<evidence type="ECO:0000256" key="1">
    <source>
        <dbReference type="ARBA" id="ARBA00022603"/>
    </source>
</evidence>
<organism evidence="4">
    <name type="scientific">candidate division TA06 bacterium ADurb.Bin131</name>
    <dbReference type="NCBI Taxonomy" id="1852827"/>
    <lineage>
        <taxon>Bacteria</taxon>
        <taxon>Bacteria division TA06</taxon>
    </lineage>
</organism>
<sequence length="522" mass="60426">MRNQKAGFKTERDLQEAILQEKMKGTPDLEIGQKYGVTFRYIEHLITRTKGLNISALRSCKKIRTLYPKDFKEEQTTVWSFKQRGKWATHSGEYRGNWSPYIPRNVILKYSKPGELILDYFCGAGTTAVECKLLGRKCIALDINDKAIELARENVNFSMESKQLTFIEEQSCRKIYEPTLLIGDARDLSFLEDNSIDLICAHPPYANIIHYTDSKEGDLSFFDMGNFLKEMSKVARESFRVLKPGRQCAILIGDTRSKKHVIPLGFSLINVYLDAGFKLRELVIKRQHNCKTTGFWYANSIKYNFLLLAHEYLPIFEKPKTPFSLSIREGKTDYSLVVPTLEKPPLKRKLDEIETTTVWIFPEKDFEKLLNKNVIDRYSNGRGYSSISFVPSLSNKLKCTKRNTQKSKGLLYIRAPFLNDSSHYSNIEQYLDEIKKIVDGELSNINNGGFLVIQTQDIRIDRYVEPLAKRIVDLLMSDILWLKEIIVVTKEKQNSEIQTQSEYLKIIHHYLLVYEKRGNKDG</sequence>
<dbReference type="EC" id="2.1.1.72" evidence="4"/>
<dbReference type="EMBL" id="MWDQ01000066">
    <property type="protein sequence ID" value="OQB73746.1"/>
    <property type="molecule type" value="Genomic_DNA"/>
</dbReference>
<dbReference type="AlphaFoldDB" id="A0A1V6CA24"/>
<protein>
    <submittedName>
        <fullName evidence="4">Modification methylase DpnIIB</fullName>
        <ecNumber evidence="4">2.1.1.72</ecNumber>
    </submittedName>
</protein>
<evidence type="ECO:0000256" key="2">
    <source>
        <dbReference type="ARBA" id="ARBA00022679"/>
    </source>
</evidence>
<dbReference type="InterPro" id="IPR001091">
    <property type="entry name" value="RM_Methyltransferase"/>
</dbReference>
<dbReference type="CDD" id="cd02440">
    <property type="entry name" value="AdoMet_MTases"/>
    <property type="match status" value="1"/>
</dbReference>
<dbReference type="GO" id="GO:0003677">
    <property type="term" value="F:DNA binding"/>
    <property type="evidence" value="ECO:0007669"/>
    <property type="project" value="InterPro"/>
</dbReference>
<keyword evidence="2 4" id="KW-0808">Transferase</keyword>
<dbReference type="PRINTS" id="PR00508">
    <property type="entry name" value="S21N4MTFRASE"/>
</dbReference>
<gene>
    <name evidence="4" type="primary">dpnA_1</name>
    <name evidence="4" type="ORF">BWX89_00792</name>
</gene>
<accession>A0A1V6CA24</accession>
<dbReference type="PANTHER" id="PTHR14911:SF13">
    <property type="entry name" value="TRNA (GUANINE(6)-N2)-METHYLTRANSFERASE THUMP3"/>
    <property type="match status" value="1"/>
</dbReference>
<dbReference type="GO" id="GO:0030488">
    <property type="term" value="P:tRNA methylation"/>
    <property type="evidence" value="ECO:0007669"/>
    <property type="project" value="TreeGrafter"/>
</dbReference>
<evidence type="ECO:0000259" key="3">
    <source>
        <dbReference type="Pfam" id="PF01555"/>
    </source>
</evidence>